<evidence type="ECO:0000259" key="6">
    <source>
        <dbReference type="Pfam" id="PF02826"/>
    </source>
</evidence>
<dbReference type="RefSeq" id="WP_145253388.1">
    <property type="nucleotide sequence ID" value="NZ_CP036279.1"/>
</dbReference>
<protein>
    <submittedName>
        <fullName evidence="7">Glyoxylate/hydroxypyruvate reductase B</fullName>
        <ecNumber evidence="7">1.1.1.79</ecNumber>
    </submittedName>
</protein>
<evidence type="ECO:0000313" key="7">
    <source>
        <dbReference type="EMBL" id="QDU59299.1"/>
    </source>
</evidence>
<feature type="domain" description="D-isomer specific 2-hydroxyacid dehydrogenase catalytic" evidence="5">
    <location>
        <begin position="16"/>
        <end position="312"/>
    </location>
</feature>
<dbReference type="PROSITE" id="PS00671">
    <property type="entry name" value="D_2_HYDROXYACID_DH_3"/>
    <property type="match status" value="1"/>
</dbReference>
<dbReference type="Gene3D" id="3.40.50.720">
    <property type="entry name" value="NAD(P)-binding Rossmann-like Domain"/>
    <property type="match status" value="2"/>
</dbReference>
<evidence type="ECO:0000259" key="5">
    <source>
        <dbReference type="Pfam" id="PF00389"/>
    </source>
</evidence>
<dbReference type="Proteomes" id="UP000317093">
    <property type="component" value="Chromosome"/>
</dbReference>
<evidence type="ECO:0000313" key="8">
    <source>
        <dbReference type="Proteomes" id="UP000317093"/>
    </source>
</evidence>
<dbReference type="EC" id="1.1.1.79" evidence="7"/>
<evidence type="ECO:0000256" key="1">
    <source>
        <dbReference type="ARBA" id="ARBA00005854"/>
    </source>
</evidence>
<dbReference type="Pfam" id="PF00389">
    <property type="entry name" value="2-Hacid_dh"/>
    <property type="match status" value="1"/>
</dbReference>
<dbReference type="GO" id="GO:0003714">
    <property type="term" value="F:transcription corepressor activity"/>
    <property type="evidence" value="ECO:0007669"/>
    <property type="project" value="InterPro"/>
</dbReference>
<dbReference type="GO" id="GO:0030267">
    <property type="term" value="F:glyoxylate reductase (NADPH) activity"/>
    <property type="evidence" value="ECO:0007669"/>
    <property type="project" value="UniProtKB-EC"/>
</dbReference>
<feature type="domain" description="D-isomer specific 2-hydroxyacid dehydrogenase NAD-binding" evidence="6">
    <location>
        <begin position="107"/>
        <end position="280"/>
    </location>
</feature>
<keyword evidence="7" id="KW-0670">Pyruvate</keyword>
<dbReference type="InterPro" id="IPR006140">
    <property type="entry name" value="D-isomer_DH_NAD-bd"/>
</dbReference>
<dbReference type="KEGG" id="knv:Pan216_01270"/>
<dbReference type="EMBL" id="CP036279">
    <property type="protein sequence ID" value="QDU59299.1"/>
    <property type="molecule type" value="Genomic_DNA"/>
</dbReference>
<sequence length="317" mass="34286">MRVLLADYQWSDLDIENELLAKAGHELVVAPDQREETFKSLAATVDAIMTCWAQIPASVIDAVPDCKVVARLGIGLDNIDVAHCTAKKIPVTNVPTYCVEEVAEHALALLLSFARNVAFFDREAKQGIYSLSNGPSMRRIKGRVLGIVGFGRIGQSLAERALGIGMKVLVHTRSPYKGNLPVKGVPFDQLLATSDFVSIHAPLTEQTHHLFAAETLGKMKQGSFLINTSRGGLVDHAALLDAIESGHVGGAGLDVHDPEPPTMEEPHLKHPRVIVTPHAAFTSEESLADLRNTSTCQVIDALAGRRPLNVVNDVIYD</sequence>
<dbReference type="GO" id="GO:0051287">
    <property type="term" value="F:NAD binding"/>
    <property type="evidence" value="ECO:0007669"/>
    <property type="project" value="InterPro"/>
</dbReference>
<keyword evidence="3" id="KW-0520">NAD</keyword>
<dbReference type="SUPFAM" id="SSF52283">
    <property type="entry name" value="Formate/glycerate dehydrogenase catalytic domain-like"/>
    <property type="match status" value="1"/>
</dbReference>
<reference evidence="7 8" key="1">
    <citation type="submission" date="2019-02" db="EMBL/GenBank/DDBJ databases">
        <title>Deep-cultivation of Planctomycetes and their phenomic and genomic characterization uncovers novel biology.</title>
        <authorList>
            <person name="Wiegand S."/>
            <person name="Jogler M."/>
            <person name="Boedeker C."/>
            <person name="Pinto D."/>
            <person name="Vollmers J."/>
            <person name="Rivas-Marin E."/>
            <person name="Kohn T."/>
            <person name="Peeters S.H."/>
            <person name="Heuer A."/>
            <person name="Rast P."/>
            <person name="Oberbeckmann S."/>
            <person name="Bunk B."/>
            <person name="Jeske O."/>
            <person name="Meyerdierks A."/>
            <person name="Storesund J.E."/>
            <person name="Kallscheuer N."/>
            <person name="Luecker S."/>
            <person name="Lage O.M."/>
            <person name="Pohl T."/>
            <person name="Merkel B.J."/>
            <person name="Hornburger P."/>
            <person name="Mueller R.-W."/>
            <person name="Bruemmer F."/>
            <person name="Labrenz M."/>
            <person name="Spormann A.M."/>
            <person name="Op den Camp H."/>
            <person name="Overmann J."/>
            <person name="Amann R."/>
            <person name="Jetten M.S.M."/>
            <person name="Mascher T."/>
            <person name="Medema M.H."/>
            <person name="Devos D.P."/>
            <person name="Kaster A.-K."/>
            <person name="Ovreas L."/>
            <person name="Rohde M."/>
            <person name="Galperin M.Y."/>
            <person name="Jogler C."/>
        </authorList>
    </citation>
    <scope>NUCLEOTIDE SEQUENCE [LARGE SCALE GENOMIC DNA]</scope>
    <source>
        <strain evidence="7 8">Pan216</strain>
    </source>
</reference>
<accession>A0A518AX40</accession>
<dbReference type="InterPro" id="IPR006139">
    <property type="entry name" value="D-isomer_2_OHA_DH_cat_dom"/>
</dbReference>
<dbReference type="PROSITE" id="PS00065">
    <property type="entry name" value="D_2_HYDROXYACID_DH_1"/>
    <property type="match status" value="1"/>
</dbReference>
<dbReference type="InterPro" id="IPR043322">
    <property type="entry name" value="CtBP"/>
</dbReference>
<dbReference type="OrthoDB" id="277029at2"/>
<dbReference type="PANTHER" id="PTHR43761:SF1">
    <property type="entry name" value="D-ISOMER SPECIFIC 2-HYDROXYACID DEHYDROGENASE CATALYTIC DOMAIN-CONTAINING PROTEIN-RELATED"/>
    <property type="match status" value="1"/>
</dbReference>
<evidence type="ECO:0000256" key="2">
    <source>
        <dbReference type="ARBA" id="ARBA00023002"/>
    </source>
</evidence>
<evidence type="ECO:0000256" key="4">
    <source>
        <dbReference type="RuleBase" id="RU003719"/>
    </source>
</evidence>
<proteinExistence type="inferred from homology"/>
<dbReference type="SUPFAM" id="SSF51735">
    <property type="entry name" value="NAD(P)-binding Rossmann-fold domains"/>
    <property type="match status" value="1"/>
</dbReference>
<dbReference type="InterPro" id="IPR029752">
    <property type="entry name" value="D-isomer_DH_CS1"/>
</dbReference>
<dbReference type="InterPro" id="IPR050418">
    <property type="entry name" value="D-iso_2-hydroxyacid_DH_PdxB"/>
</dbReference>
<dbReference type="AlphaFoldDB" id="A0A518AX40"/>
<dbReference type="CDD" id="cd05299">
    <property type="entry name" value="CtBP_dh"/>
    <property type="match status" value="1"/>
</dbReference>
<keyword evidence="2 4" id="KW-0560">Oxidoreductase</keyword>
<dbReference type="InterPro" id="IPR029753">
    <property type="entry name" value="D-isomer_DH_CS"/>
</dbReference>
<dbReference type="PANTHER" id="PTHR43761">
    <property type="entry name" value="D-ISOMER SPECIFIC 2-HYDROXYACID DEHYDROGENASE FAMILY PROTEIN (AFU_ORTHOLOGUE AFUA_1G13630)"/>
    <property type="match status" value="1"/>
</dbReference>
<dbReference type="InterPro" id="IPR036291">
    <property type="entry name" value="NAD(P)-bd_dom_sf"/>
</dbReference>
<comment type="similarity">
    <text evidence="1 4">Belongs to the D-isomer specific 2-hydroxyacid dehydrogenase family.</text>
</comment>
<name>A0A518AX40_9BACT</name>
<organism evidence="7 8">
    <name type="scientific">Kolteria novifilia</name>
    <dbReference type="NCBI Taxonomy" id="2527975"/>
    <lineage>
        <taxon>Bacteria</taxon>
        <taxon>Pseudomonadati</taxon>
        <taxon>Planctomycetota</taxon>
        <taxon>Planctomycetia</taxon>
        <taxon>Kolteriales</taxon>
        <taxon>Kolteriaceae</taxon>
        <taxon>Kolteria</taxon>
    </lineage>
</organism>
<dbReference type="FunFam" id="3.40.50.720:FF:000203">
    <property type="entry name" value="D-3-phosphoglycerate dehydrogenase (SerA)"/>
    <property type="match status" value="1"/>
</dbReference>
<evidence type="ECO:0000256" key="3">
    <source>
        <dbReference type="ARBA" id="ARBA00023027"/>
    </source>
</evidence>
<dbReference type="Pfam" id="PF02826">
    <property type="entry name" value="2-Hacid_dh_C"/>
    <property type="match status" value="1"/>
</dbReference>
<keyword evidence="8" id="KW-1185">Reference proteome</keyword>
<gene>
    <name evidence="7" type="primary">ghrB_1</name>
    <name evidence="7" type="ORF">Pan216_01270</name>
</gene>